<dbReference type="EMBL" id="LCTW02000498">
    <property type="protein sequence ID" value="KXX73301.1"/>
    <property type="molecule type" value="Genomic_DNA"/>
</dbReference>
<dbReference type="VEuPathDB" id="FungiDB:MMYC01_209932"/>
<evidence type="ECO:0000313" key="10">
    <source>
        <dbReference type="Proteomes" id="UP000078237"/>
    </source>
</evidence>
<sequence length="447" mass="48248">MVLRRLRAGEPPDSIAEWIHSSNCLSRPPCHSSQAHPEPPYPSGLHQHVVSSFRTATPLGGGPIPHKNAEDSGFDSAGGAGHDPSAGAAFAPCNTSTGHSKRSFDGASRGGFSADAAPVRRLSFRDFLPSQSPLSFVLAPQVLPAASSSVGEQPQSPPPEVPGGPVLRIWTKVTSDARLVQRLLARFFANSLHHLSLVSQPHFMRDFQEGTARFCSEALVNAILGAACRLSNPPSQLTFKISLGDAFIKEAKGLLAAEEGHADLPSIQALGVLALAEMSQGNEDEAGDLARESVRACVRFVLQTQHWHHDHDNDFRVVRALAYCGGFSLIRALRLLTGDLEPKTGPLFMRLHPDLGDQGEDSPEARVERGISLQMQFFAELQYCPPLARFVFEVTEAVHTFSSYNYSKAMTAGDLDGAFSRCISYHDQFFGMAALDTDGGPDILFAQ</sequence>
<accession>A0A175VQ63</accession>
<dbReference type="CDD" id="cd12148">
    <property type="entry name" value="fungal_TF_MHR"/>
    <property type="match status" value="1"/>
</dbReference>
<dbReference type="OrthoDB" id="5239226at2759"/>
<dbReference type="GO" id="GO:0008270">
    <property type="term" value="F:zinc ion binding"/>
    <property type="evidence" value="ECO:0007669"/>
    <property type="project" value="InterPro"/>
</dbReference>
<dbReference type="PANTHER" id="PTHR31313">
    <property type="entry name" value="TY1 ENHANCER ACTIVATOR"/>
    <property type="match status" value="1"/>
</dbReference>
<evidence type="ECO:0000256" key="2">
    <source>
        <dbReference type="ARBA" id="ARBA00022833"/>
    </source>
</evidence>
<organism evidence="9 10">
    <name type="scientific">Madurella mycetomatis</name>
    <dbReference type="NCBI Taxonomy" id="100816"/>
    <lineage>
        <taxon>Eukaryota</taxon>
        <taxon>Fungi</taxon>
        <taxon>Dikarya</taxon>
        <taxon>Ascomycota</taxon>
        <taxon>Pezizomycotina</taxon>
        <taxon>Sordariomycetes</taxon>
        <taxon>Sordariomycetidae</taxon>
        <taxon>Sordariales</taxon>
        <taxon>Sordariales incertae sedis</taxon>
        <taxon>Madurella</taxon>
    </lineage>
</organism>
<keyword evidence="1" id="KW-0479">Metal-binding</keyword>
<name>A0A175VQ63_9PEZI</name>
<keyword evidence="4" id="KW-0238">DNA-binding</keyword>
<keyword evidence="10" id="KW-1185">Reference proteome</keyword>
<dbReference type="PANTHER" id="PTHR31313:SF4">
    <property type="entry name" value="CONIDIAL DEVELOPMENT PROTEIN FLUFFY"/>
    <property type="match status" value="1"/>
</dbReference>
<evidence type="ECO:0000256" key="1">
    <source>
        <dbReference type="ARBA" id="ARBA00022723"/>
    </source>
</evidence>
<evidence type="ECO:0000256" key="4">
    <source>
        <dbReference type="ARBA" id="ARBA00023125"/>
    </source>
</evidence>
<feature type="compositionally biased region" description="Polar residues" evidence="7">
    <location>
        <begin position="25"/>
        <end position="35"/>
    </location>
</feature>
<protein>
    <submittedName>
        <fullName evidence="9">Conidial development protein fluffy</fullName>
    </submittedName>
</protein>
<feature type="region of interest" description="Disordered" evidence="7">
    <location>
        <begin position="25"/>
        <end position="109"/>
    </location>
</feature>
<evidence type="ECO:0000256" key="7">
    <source>
        <dbReference type="SAM" id="MobiDB-lite"/>
    </source>
</evidence>
<dbReference type="Pfam" id="PF04082">
    <property type="entry name" value="Fungal_trans"/>
    <property type="match status" value="1"/>
</dbReference>
<dbReference type="InterPro" id="IPR007219">
    <property type="entry name" value="XnlR_reg_dom"/>
</dbReference>
<keyword evidence="5" id="KW-0804">Transcription</keyword>
<evidence type="ECO:0000256" key="3">
    <source>
        <dbReference type="ARBA" id="ARBA00023015"/>
    </source>
</evidence>
<evidence type="ECO:0000259" key="8">
    <source>
        <dbReference type="Pfam" id="PF04082"/>
    </source>
</evidence>
<evidence type="ECO:0000313" key="9">
    <source>
        <dbReference type="EMBL" id="KXX73301.1"/>
    </source>
</evidence>
<reference evidence="9 10" key="1">
    <citation type="journal article" date="2016" name="Genome Announc.">
        <title>Genome Sequence of Madurella mycetomatis mm55, Isolated from a Human Mycetoma Case in Sudan.</title>
        <authorList>
            <person name="Smit S."/>
            <person name="Derks M.F."/>
            <person name="Bervoets S."/>
            <person name="Fahal A."/>
            <person name="van Leeuwen W."/>
            <person name="van Belkum A."/>
            <person name="van de Sande W.W."/>
        </authorList>
    </citation>
    <scope>NUCLEOTIDE SEQUENCE [LARGE SCALE GENOMIC DNA]</scope>
    <source>
        <strain evidence="10">mm55</strain>
    </source>
</reference>
<comment type="caution">
    <text evidence="9">The sequence shown here is derived from an EMBL/GenBank/DDBJ whole genome shotgun (WGS) entry which is preliminary data.</text>
</comment>
<evidence type="ECO:0000256" key="6">
    <source>
        <dbReference type="ARBA" id="ARBA00023242"/>
    </source>
</evidence>
<keyword evidence="3" id="KW-0805">Transcription regulation</keyword>
<gene>
    <name evidence="9" type="ORF">MMYC01_209932</name>
</gene>
<feature type="domain" description="Xylanolytic transcriptional activator regulatory" evidence="8">
    <location>
        <begin position="185"/>
        <end position="303"/>
    </location>
</feature>
<keyword evidence="2" id="KW-0862">Zinc</keyword>
<evidence type="ECO:0000256" key="5">
    <source>
        <dbReference type="ARBA" id="ARBA00023163"/>
    </source>
</evidence>
<dbReference type="AlphaFoldDB" id="A0A175VQ63"/>
<dbReference type="GO" id="GO:0006351">
    <property type="term" value="P:DNA-templated transcription"/>
    <property type="evidence" value="ECO:0007669"/>
    <property type="project" value="InterPro"/>
</dbReference>
<dbReference type="InterPro" id="IPR051615">
    <property type="entry name" value="Transcr_Regulatory_Elem"/>
</dbReference>
<dbReference type="Proteomes" id="UP000078237">
    <property type="component" value="Unassembled WGS sequence"/>
</dbReference>
<dbReference type="GO" id="GO:0003677">
    <property type="term" value="F:DNA binding"/>
    <property type="evidence" value="ECO:0007669"/>
    <property type="project" value="UniProtKB-KW"/>
</dbReference>
<proteinExistence type="predicted"/>
<keyword evidence="6" id="KW-0539">Nucleus</keyword>